<dbReference type="PANTHER" id="PTHR46499:SF1">
    <property type="entry name" value="QUEUINE TRNA-RIBOSYLTRANSFERASE"/>
    <property type="match status" value="1"/>
</dbReference>
<dbReference type="AlphaFoldDB" id="A0A1F4VLN7"/>
<dbReference type="InterPro" id="IPR050076">
    <property type="entry name" value="ArchSynthase1/Queuine_TRR"/>
</dbReference>
<dbReference type="EMBL" id="MEVN01000005">
    <property type="protein sequence ID" value="OGC57818.1"/>
    <property type="molecule type" value="Genomic_DNA"/>
</dbReference>
<evidence type="ECO:0000313" key="4">
    <source>
        <dbReference type="Proteomes" id="UP000177763"/>
    </source>
</evidence>
<reference evidence="3 4" key="1">
    <citation type="journal article" date="2016" name="Nat. Commun.">
        <title>Thousands of microbial genomes shed light on interconnected biogeochemical processes in an aquifer system.</title>
        <authorList>
            <person name="Anantharaman K."/>
            <person name="Brown C.T."/>
            <person name="Hug L.A."/>
            <person name="Sharon I."/>
            <person name="Castelle C.J."/>
            <person name="Probst A.J."/>
            <person name="Thomas B.C."/>
            <person name="Singh A."/>
            <person name="Wilkins M.J."/>
            <person name="Karaoz U."/>
            <person name="Brodie E.L."/>
            <person name="Williams K.H."/>
            <person name="Hubbard S.S."/>
            <person name="Banfield J.F."/>
        </authorList>
    </citation>
    <scope>NUCLEOTIDE SEQUENCE [LARGE SCALE GENOMIC DNA]</scope>
</reference>
<dbReference type="Gene3D" id="3.20.20.105">
    <property type="entry name" value="Queuine tRNA-ribosyltransferase-like"/>
    <property type="match status" value="1"/>
</dbReference>
<dbReference type="STRING" id="1802630.A3H26_00870"/>
<dbReference type="InterPro" id="IPR002616">
    <property type="entry name" value="tRNA_ribo_trans-like"/>
</dbReference>
<evidence type="ECO:0000259" key="2">
    <source>
        <dbReference type="Pfam" id="PF01702"/>
    </source>
</evidence>
<feature type="domain" description="tRNA-guanine(15) transglycosylase-like" evidence="2">
    <location>
        <begin position="4"/>
        <end position="46"/>
    </location>
</feature>
<sequence>MDFYKTARFPIDDFCDCYTCKNYSPKYLNHLFSAAEDSKALATHNGASADGAFKPGDECVSFCKEKRRLWALDRSPSFSIKDTLAFRLAVIHNLRFYTKLIEVLRNS</sequence>
<gene>
    <name evidence="3" type="ORF">A3H26_00870</name>
</gene>
<keyword evidence="1" id="KW-0819">tRNA processing</keyword>
<organism evidence="3 4">
    <name type="scientific">candidate division WWE3 bacterium RIFCSPLOWO2_12_FULL_36_10</name>
    <dbReference type="NCBI Taxonomy" id="1802630"/>
    <lineage>
        <taxon>Bacteria</taxon>
        <taxon>Katanobacteria</taxon>
    </lineage>
</organism>
<comment type="caution">
    <text evidence="3">The sequence shown here is derived from an EMBL/GenBank/DDBJ whole genome shotgun (WGS) entry which is preliminary data.</text>
</comment>
<dbReference type="GO" id="GO:0002099">
    <property type="term" value="P:tRNA wobble guanine modification"/>
    <property type="evidence" value="ECO:0007669"/>
    <property type="project" value="TreeGrafter"/>
</dbReference>
<protein>
    <recommendedName>
        <fullName evidence="2">tRNA-guanine(15) transglycosylase-like domain-containing protein</fullName>
    </recommendedName>
</protein>
<dbReference type="GO" id="GO:0005737">
    <property type="term" value="C:cytoplasm"/>
    <property type="evidence" value="ECO:0007669"/>
    <property type="project" value="TreeGrafter"/>
</dbReference>
<evidence type="ECO:0000256" key="1">
    <source>
        <dbReference type="ARBA" id="ARBA00022694"/>
    </source>
</evidence>
<name>A0A1F4VLN7_UNCKA</name>
<dbReference type="SUPFAM" id="SSF51713">
    <property type="entry name" value="tRNA-guanine transglycosylase"/>
    <property type="match status" value="1"/>
</dbReference>
<dbReference type="InterPro" id="IPR036511">
    <property type="entry name" value="TGT-like_sf"/>
</dbReference>
<proteinExistence type="predicted"/>
<dbReference type="Pfam" id="PF01702">
    <property type="entry name" value="TGT"/>
    <property type="match status" value="1"/>
</dbReference>
<accession>A0A1F4VLN7</accession>
<dbReference type="PANTHER" id="PTHR46499">
    <property type="entry name" value="QUEUINE TRNA-RIBOSYLTRANSFERASE"/>
    <property type="match status" value="1"/>
</dbReference>
<evidence type="ECO:0000313" key="3">
    <source>
        <dbReference type="EMBL" id="OGC57818.1"/>
    </source>
</evidence>
<dbReference type="Proteomes" id="UP000177763">
    <property type="component" value="Unassembled WGS sequence"/>
</dbReference>